<evidence type="ECO:0000313" key="2">
    <source>
        <dbReference type="Proteomes" id="UP001151760"/>
    </source>
</evidence>
<dbReference type="Proteomes" id="UP001151760">
    <property type="component" value="Unassembled WGS sequence"/>
</dbReference>
<accession>A0ABQ5HX43</accession>
<comment type="caution">
    <text evidence="1">The sequence shown here is derived from an EMBL/GenBank/DDBJ whole genome shotgun (WGS) entry which is preliminary data.</text>
</comment>
<protein>
    <recommendedName>
        <fullName evidence="3">Reverse transcriptase domain-containing protein</fullName>
    </recommendedName>
</protein>
<dbReference type="InterPro" id="IPR032567">
    <property type="entry name" value="RTL1-rel"/>
</dbReference>
<sequence length="334" mass="37175">MGMTMAEEMVMEMVLGMEIIEAGKTVTGTEGVVGLIRWKLCFTSATVEEISSEVIATLLKAVDEVYCPRMRSKMENRVWNLSVKNNDMATYTQRTHKTTRCCSNCQQLDGSKVEGLCWVTMGRMAMKEHFLIASRCTPGPNLGDVTLFCIGSSRDLTIKDNVQVKNQNRGRETKASVHEAKHMYLGGNALLDIIPSALDVSYVVELVDGRTLETNIVLRGCTLGLLGHPFNIDMIPIDLGSFDVIIGMDWLAKKSWLRLKENKDESKEKRLEDVSTVRDFPEVFPEDLPGLPPIRQVEFQIDLSPELSSAALEVLLTQPATSESESRVPDVVSE</sequence>
<gene>
    <name evidence="1" type="ORF">Tco_1081115</name>
</gene>
<reference evidence="1" key="1">
    <citation type="journal article" date="2022" name="Int. J. Mol. Sci.">
        <title>Draft Genome of Tanacetum Coccineum: Genomic Comparison of Closely Related Tanacetum-Family Plants.</title>
        <authorList>
            <person name="Yamashiro T."/>
            <person name="Shiraishi A."/>
            <person name="Nakayama K."/>
            <person name="Satake H."/>
        </authorList>
    </citation>
    <scope>NUCLEOTIDE SEQUENCE</scope>
</reference>
<reference evidence="1" key="2">
    <citation type="submission" date="2022-01" db="EMBL/GenBank/DDBJ databases">
        <authorList>
            <person name="Yamashiro T."/>
            <person name="Shiraishi A."/>
            <person name="Satake H."/>
            <person name="Nakayama K."/>
        </authorList>
    </citation>
    <scope>NUCLEOTIDE SEQUENCE</scope>
</reference>
<dbReference type="CDD" id="cd00303">
    <property type="entry name" value="retropepsin_like"/>
    <property type="match status" value="1"/>
</dbReference>
<keyword evidence="2" id="KW-1185">Reference proteome</keyword>
<dbReference type="PANTHER" id="PTHR15503:SF45">
    <property type="entry name" value="RNA-DIRECTED DNA POLYMERASE HOMOLOG"/>
    <property type="match status" value="1"/>
</dbReference>
<evidence type="ECO:0000313" key="1">
    <source>
        <dbReference type="EMBL" id="GJT92270.1"/>
    </source>
</evidence>
<organism evidence="1 2">
    <name type="scientific">Tanacetum coccineum</name>
    <dbReference type="NCBI Taxonomy" id="301880"/>
    <lineage>
        <taxon>Eukaryota</taxon>
        <taxon>Viridiplantae</taxon>
        <taxon>Streptophyta</taxon>
        <taxon>Embryophyta</taxon>
        <taxon>Tracheophyta</taxon>
        <taxon>Spermatophyta</taxon>
        <taxon>Magnoliopsida</taxon>
        <taxon>eudicotyledons</taxon>
        <taxon>Gunneridae</taxon>
        <taxon>Pentapetalae</taxon>
        <taxon>asterids</taxon>
        <taxon>campanulids</taxon>
        <taxon>Asterales</taxon>
        <taxon>Asteraceae</taxon>
        <taxon>Asteroideae</taxon>
        <taxon>Anthemideae</taxon>
        <taxon>Anthemidinae</taxon>
        <taxon>Tanacetum</taxon>
    </lineage>
</organism>
<dbReference type="EMBL" id="BQNB010020093">
    <property type="protein sequence ID" value="GJT92270.1"/>
    <property type="molecule type" value="Genomic_DNA"/>
</dbReference>
<dbReference type="PANTHER" id="PTHR15503">
    <property type="entry name" value="LDOC1 RELATED"/>
    <property type="match status" value="1"/>
</dbReference>
<name>A0ABQ5HX43_9ASTR</name>
<evidence type="ECO:0008006" key="3">
    <source>
        <dbReference type="Google" id="ProtNLM"/>
    </source>
</evidence>
<dbReference type="Pfam" id="PF08284">
    <property type="entry name" value="RVP_2"/>
    <property type="match status" value="1"/>
</dbReference>
<proteinExistence type="predicted"/>